<gene>
    <name evidence="2" type="ORF">CHLFYP18_03742</name>
</gene>
<dbReference type="RefSeq" id="WP_156834247.1">
    <property type="nucleotide sequence ID" value="NZ_CACRUH010000084.1"/>
</dbReference>
<name>A0A6N3I1L0_9FIRM</name>
<feature type="region of interest" description="Disordered" evidence="1">
    <location>
        <begin position="24"/>
        <end position="55"/>
    </location>
</feature>
<organism evidence="2">
    <name type="scientific">Hungatella hathewayi</name>
    <dbReference type="NCBI Taxonomy" id="154046"/>
    <lineage>
        <taxon>Bacteria</taxon>
        <taxon>Bacillati</taxon>
        <taxon>Bacillota</taxon>
        <taxon>Clostridia</taxon>
        <taxon>Lachnospirales</taxon>
        <taxon>Lachnospiraceae</taxon>
        <taxon>Hungatella</taxon>
    </lineage>
</organism>
<proteinExistence type="predicted"/>
<dbReference type="AlphaFoldDB" id="A0A6N3I1L0"/>
<dbReference type="EMBL" id="CACRUH010000084">
    <property type="protein sequence ID" value="VYU82965.1"/>
    <property type="molecule type" value="Genomic_DNA"/>
</dbReference>
<evidence type="ECO:0000256" key="1">
    <source>
        <dbReference type="SAM" id="MobiDB-lite"/>
    </source>
</evidence>
<protein>
    <submittedName>
        <fullName evidence="2">Uncharacterized protein</fullName>
    </submittedName>
</protein>
<sequence>MEKNSKKQSAMYCRFGREEQIETKTGLKETDEEELRPANLDKQEECTGNHELEIQ</sequence>
<accession>A0A6N3I1L0</accession>
<evidence type="ECO:0000313" key="2">
    <source>
        <dbReference type="EMBL" id="VYU82965.1"/>
    </source>
</evidence>
<reference evidence="2" key="1">
    <citation type="submission" date="2019-11" db="EMBL/GenBank/DDBJ databases">
        <authorList>
            <person name="Feng L."/>
        </authorList>
    </citation>
    <scope>NUCLEOTIDE SEQUENCE</scope>
    <source>
        <strain evidence="2">ChathewayiLFYP18</strain>
    </source>
</reference>